<sequence>MTTVDHFTKIADINTLRSKDSHEVFNALRNAFRKRGIPKKVLADNGKEFTNNRIQELAKELNITWRFGASYTSTTTGMVERVNRTFVEKLRKVSEYGSKDWVDCIQKTLDAYHNSPHRALVFTPKEMEDKRKMAVLRKHREEYRKSYGVKNEGKKGKDIKVSDRILYHQPLTTIQVE</sequence>
<dbReference type="PROSITE" id="PS50994">
    <property type="entry name" value="INTEGRASE"/>
    <property type="match status" value="1"/>
</dbReference>
<keyword evidence="3" id="KW-1185">Reference proteome</keyword>
<dbReference type="InterPro" id="IPR036397">
    <property type="entry name" value="RNaseH_sf"/>
</dbReference>
<dbReference type="Gene3D" id="3.30.420.10">
    <property type="entry name" value="Ribonuclease H-like superfamily/Ribonuclease H"/>
    <property type="match status" value="1"/>
</dbReference>
<evidence type="ECO:0000313" key="2">
    <source>
        <dbReference type="EMBL" id="KAF9761703.1"/>
    </source>
</evidence>
<dbReference type="AlphaFoldDB" id="A0A9P6GX24"/>
<dbReference type="InterPro" id="IPR050951">
    <property type="entry name" value="Retrovirus_Pol_polyprotein"/>
</dbReference>
<evidence type="ECO:0000313" key="3">
    <source>
        <dbReference type="Proteomes" id="UP000740883"/>
    </source>
</evidence>
<dbReference type="Pfam" id="PF00665">
    <property type="entry name" value="rve"/>
    <property type="match status" value="1"/>
</dbReference>
<dbReference type="GO" id="GO:0015074">
    <property type="term" value="P:DNA integration"/>
    <property type="evidence" value="ECO:0007669"/>
    <property type="project" value="InterPro"/>
</dbReference>
<dbReference type="Proteomes" id="UP000740883">
    <property type="component" value="Unassembled WGS sequence"/>
</dbReference>
<dbReference type="PANTHER" id="PTHR37984">
    <property type="entry name" value="PROTEIN CBG26694"/>
    <property type="match status" value="1"/>
</dbReference>
<dbReference type="InterPro" id="IPR012337">
    <property type="entry name" value="RNaseH-like_sf"/>
</dbReference>
<dbReference type="GO" id="GO:0003676">
    <property type="term" value="F:nucleic acid binding"/>
    <property type="evidence" value="ECO:0007669"/>
    <property type="project" value="InterPro"/>
</dbReference>
<dbReference type="SUPFAM" id="SSF53098">
    <property type="entry name" value="Ribonuclease H-like"/>
    <property type="match status" value="1"/>
</dbReference>
<protein>
    <submittedName>
        <fullName evidence="2">Pol polyprotein</fullName>
    </submittedName>
</protein>
<dbReference type="EMBL" id="SBJO01000271">
    <property type="protein sequence ID" value="KAF9761703.1"/>
    <property type="molecule type" value="Genomic_DNA"/>
</dbReference>
<proteinExistence type="predicted"/>
<feature type="domain" description="Integrase catalytic" evidence="1">
    <location>
        <begin position="1"/>
        <end position="132"/>
    </location>
</feature>
<evidence type="ECO:0000259" key="1">
    <source>
        <dbReference type="PROSITE" id="PS50994"/>
    </source>
</evidence>
<reference evidence="2 3" key="1">
    <citation type="journal article" date="2020" name="Genome Biol. Evol.">
        <title>Comparative genomics of strictly vertically transmitted, feminizing microsporidia endosymbionts of amphipod crustaceans.</title>
        <authorList>
            <person name="Cormier A."/>
            <person name="Chebbi M.A."/>
            <person name="Giraud I."/>
            <person name="Wattier R."/>
            <person name="Teixeira M."/>
            <person name="Gilbert C."/>
            <person name="Rigaud T."/>
            <person name="Cordaux R."/>
        </authorList>
    </citation>
    <scope>NUCLEOTIDE SEQUENCE [LARGE SCALE GENOMIC DNA]</scope>
    <source>
        <strain evidence="2 3">Ou3-Ou53</strain>
    </source>
</reference>
<accession>A0A9P6GX24</accession>
<comment type="caution">
    <text evidence="2">The sequence shown here is derived from an EMBL/GenBank/DDBJ whole genome shotgun (WGS) entry which is preliminary data.</text>
</comment>
<dbReference type="GO" id="GO:0005634">
    <property type="term" value="C:nucleus"/>
    <property type="evidence" value="ECO:0007669"/>
    <property type="project" value="UniProtKB-ARBA"/>
</dbReference>
<gene>
    <name evidence="2" type="primary">pol_15</name>
    <name evidence="2" type="ORF">NGRA_2446</name>
</gene>
<organism evidence="2 3">
    <name type="scientific">Nosema granulosis</name>
    <dbReference type="NCBI Taxonomy" id="83296"/>
    <lineage>
        <taxon>Eukaryota</taxon>
        <taxon>Fungi</taxon>
        <taxon>Fungi incertae sedis</taxon>
        <taxon>Microsporidia</taxon>
        <taxon>Nosematidae</taxon>
        <taxon>Nosema</taxon>
    </lineage>
</organism>
<name>A0A9P6GX24_9MICR</name>
<dbReference type="InterPro" id="IPR001584">
    <property type="entry name" value="Integrase_cat-core"/>
</dbReference>
<dbReference type="PANTHER" id="PTHR37984:SF5">
    <property type="entry name" value="PROTEIN NYNRIN-LIKE"/>
    <property type="match status" value="1"/>
</dbReference>
<dbReference type="OrthoDB" id="7789233at2759"/>